<comment type="caution">
    <text evidence="13">The sequence shown here is derived from an EMBL/GenBank/DDBJ whole genome shotgun (WGS) entry which is preliminary data.</text>
</comment>
<keyword evidence="4" id="KW-0479">Metal-binding</keyword>
<keyword evidence="5 11" id="KW-0378">Hydrolase</keyword>
<evidence type="ECO:0000256" key="1">
    <source>
        <dbReference type="ARBA" id="ARBA00001913"/>
    </source>
</evidence>
<feature type="region of interest" description="Disordered" evidence="12">
    <location>
        <begin position="916"/>
        <end position="946"/>
    </location>
</feature>
<comment type="similarity">
    <text evidence="3 11">Belongs to the glycosyl hydrolase 47 family.</text>
</comment>
<comment type="pathway">
    <text evidence="2">Protein modification; protein glycosylation.</text>
</comment>
<name>A0A8H3IFE4_9LECA</name>
<gene>
    <name evidence="13" type="ORF">GOMPHAMPRED_001040</name>
</gene>
<feature type="disulfide bond" evidence="10">
    <location>
        <begin position="391"/>
        <end position="434"/>
    </location>
</feature>
<evidence type="ECO:0000256" key="9">
    <source>
        <dbReference type="ARBA" id="ARBA00048605"/>
    </source>
</evidence>
<evidence type="ECO:0000256" key="12">
    <source>
        <dbReference type="SAM" id="MobiDB-lite"/>
    </source>
</evidence>
<evidence type="ECO:0000256" key="8">
    <source>
        <dbReference type="ARBA" id="ARBA00047669"/>
    </source>
</evidence>
<dbReference type="AlphaFoldDB" id="A0A8H3IFE4"/>
<dbReference type="GO" id="GO:0004571">
    <property type="term" value="F:mannosyl-oligosaccharide 1,2-alpha-mannosidase activity"/>
    <property type="evidence" value="ECO:0007669"/>
    <property type="project" value="UniProtKB-EC"/>
</dbReference>
<dbReference type="GO" id="GO:0005975">
    <property type="term" value="P:carbohydrate metabolic process"/>
    <property type="evidence" value="ECO:0007669"/>
    <property type="project" value="InterPro"/>
</dbReference>
<protein>
    <recommendedName>
        <fullName evidence="11">alpha-1,2-Mannosidase</fullName>
        <ecNumber evidence="11">3.2.1.-</ecNumber>
    </recommendedName>
</protein>
<comment type="cofactor">
    <cofactor evidence="1">
        <name>Ca(2+)</name>
        <dbReference type="ChEBI" id="CHEBI:29108"/>
    </cofactor>
</comment>
<evidence type="ECO:0000256" key="3">
    <source>
        <dbReference type="ARBA" id="ARBA00007658"/>
    </source>
</evidence>
<keyword evidence="6" id="KW-0106">Calcium</keyword>
<dbReference type="PANTHER" id="PTHR11742:SF55">
    <property type="entry name" value="ENDOPLASMIC RETICULUM MANNOSYL-OLIGOSACCHARIDE 1,2-ALPHA-MANNOSIDASE"/>
    <property type="match status" value="1"/>
</dbReference>
<evidence type="ECO:0000256" key="7">
    <source>
        <dbReference type="ARBA" id="ARBA00023157"/>
    </source>
</evidence>
<dbReference type="OrthoDB" id="8118055at2759"/>
<dbReference type="UniPathway" id="UPA00378"/>
<dbReference type="Proteomes" id="UP000664169">
    <property type="component" value="Unassembled WGS sequence"/>
</dbReference>
<sequence length="1060" mass="119262">MSFKLPRNVPEFDDHQRSLEDVYFSHTKRDGRDLPMYKDKPFNWSSPRQSTAPWKKKRVLLILVLLVFGYLFWQNNDKNQKSGRSRWAWKSKSGIDWDARAEEVKTAFDLSWNRYVKYGWGKDRFSPISKATQRIGDAGMGLFAVGVLDTLMIMNKTAELSKARDWVATFLTADQNVDVDTYEIMTKVVGGLLAANYLVEASDQESEKEQDSHGLGEDLYIEKATDFADRLLAGFKSPTDIPFQYLNLDTRKGSGKTIAAGNAGAMQLELRDLTKNAGEVFFWESAETVASTLASLLQSGMVPSSLEPTFRRVELSEAVIDGNTVGYYEILLKQYLQTSKQEPLYLELWNEALTTIKQKHIAYTRYTDLPVVASLPYKSDSDSVRMAEASCSLPGLIALSLTSGRKVLSLQKSAKWTSEQEAELDFAKQLMKTCWTIHTSQPTGLAPMEVSVLVHGNTPAEDSKEAPLTTSKDITASQGAEGNFQAPATLESLYYLYTITGDETYRKWGWDLFAAYRNHTLGPSGEGFYGLDDVTTVPPKIADRFNDLWFSKSLKFFYLLFSDDSRVALDKVVFNPAGHVLPRFKLQRGLKTGWKRKSTGAGAKSFNSEEHKPQPDISTALKLQIHYYVPNLDGHPQTLKQPSMEASMTKDKRSIPWDSGLLPEPTFSFTIPSLHHDTLLECRIYHPKQSSAIASCPETKAATIAHPYTPMGGCFDDHVLHAAGLEFLHQNYILGLFNLRGAGASQGHTSWSSKPEQDDYCSFVGFLWCYLNELQRYYAKQSRVQVPNPQDTVENEILPELHYSDLAGSDEFRGQSAKQVLVLGGYSYGSSIVRQLPDVAALLRPFINPDGGVAAAEIKLRATHLAQEYIYKQQTLNSRSRTLTEKPCHNGPIYGGDESQPGIRRISHEPQRSFEKAKRSMENTRAHFSKQRRDVRGGHESEENISTLGGFKTPDIRYLLISPLLPPVSALLALSSHWWKADPAAEERLRNHQSLAVWGSDDFFTSSKKLKKWAEALKEADGSRFEYAEFPDVGHFWLEANAEINLRQAIRSWVEKCDNT</sequence>
<dbReference type="InterPro" id="IPR029058">
    <property type="entry name" value="AB_hydrolase_fold"/>
</dbReference>
<organism evidence="13 14">
    <name type="scientific">Gomphillus americanus</name>
    <dbReference type="NCBI Taxonomy" id="1940652"/>
    <lineage>
        <taxon>Eukaryota</taxon>
        <taxon>Fungi</taxon>
        <taxon>Dikarya</taxon>
        <taxon>Ascomycota</taxon>
        <taxon>Pezizomycotina</taxon>
        <taxon>Lecanoromycetes</taxon>
        <taxon>OSLEUM clade</taxon>
        <taxon>Ostropomycetidae</taxon>
        <taxon>Ostropales</taxon>
        <taxon>Graphidaceae</taxon>
        <taxon>Gomphilloideae</taxon>
        <taxon>Gomphillus</taxon>
    </lineage>
</organism>
<evidence type="ECO:0000256" key="2">
    <source>
        <dbReference type="ARBA" id="ARBA00004922"/>
    </source>
</evidence>
<dbReference type="InterPro" id="IPR050749">
    <property type="entry name" value="Glycosyl_Hydrolase_47"/>
</dbReference>
<evidence type="ECO:0000256" key="6">
    <source>
        <dbReference type="ARBA" id="ARBA00022837"/>
    </source>
</evidence>
<dbReference type="GO" id="GO:0005783">
    <property type="term" value="C:endoplasmic reticulum"/>
    <property type="evidence" value="ECO:0007669"/>
    <property type="project" value="TreeGrafter"/>
</dbReference>
<dbReference type="InterPro" id="IPR001382">
    <property type="entry name" value="Glyco_hydro_47"/>
</dbReference>
<reference evidence="13" key="1">
    <citation type="submission" date="2021-03" db="EMBL/GenBank/DDBJ databases">
        <authorList>
            <person name="Tagirdzhanova G."/>
        </authorList>
    </citation>
    <scope>NUCLEOTIDE SEQUENCE</scope>
</reference>
<keyword evidence="14" id="KW-1185">Reference proteome</keyword>
<evidence type="ECO:0000256" key="11">
    <source>
        <dbReference type="RuleBase" id="RU361193"/>
    </source>
</evidence>
<dbReference type="Gene3D" id="1.50.10.10">
    <property type="match status" value="1"/>
</dbReference>
<evidence type="ECO:0000256" key="5">
    <source>
        <dbReference type="ARBA" id="ARBA00022801"/>
    </source>
</evidence>
<keyword evidence="11" id="KW-0326">Glycosidase</keyword>
<comment type="catalytic activity">
    <reaction evidence="8">
        <text>N(4)-(alpha-D-Man-(1-&gt;2)-alpha-D-Man-(1-&gt;2)-alpha-D-Man-(1-&gt;3)-[alpha-D-Man-(1-&gt;3)-[alpha-D-Man-(1-&gt;2)-alpha-D-Man-(1-&gt;6)]-alpha-D-Man-(1-&gt;6)]-beta-D-Man-(1-&gt;4)-beta-D-GlcNAc-(1-&gt;4)-beta-D-GlcNAc)-L-asparaginyl-[protein] (N-glucan mannose isomer 8A1,2,3B1,3) + 3 H2O = N(4)-(alpha-D-Man-(1-&gt;3)-[alpha-D-Man-(1-&gt;3)-[alpha-D-Man-(1-&gt;6)]-alpha-D-Man-(1-&gt;6)]-beta-D-Man-(1-&gt;4)-beta-D-GlcNAc-(1-&gt;4)-beta-D-GlcNAc)-L-asparaginyl-[protein] (N-glucan mannose isomer 5A1,2) + 3 beta-D-mannose</text>
        <dbReference type="Rhea" id="RHEA:56028"/>
        <dbReference type="Rhea" id="RHEA-COMP:14358"/>
        <dbReference type="Rhea" id="RHEA-COMP:14367"/>
        <dbReference type="ChEBI" id="CHEBI:15377"/>
        <dbReference type="ChEBI" id="CHEBI:28563"/>
        <dbReference type="ChEBI" id="CHEBI:59087"/>
        <dbReference type="ChEBI" id="CHEBI:60628"/>
        <dbReference type="EC" id="3.2.1.113"/>
    </reaction>
</comment>
<dbReference type="SUPFAM" id="SSF48225">
    <property type="entry name" value="Seven-hairpin glycosidases"/>
    <property type="match status" value="1"/>
</dbReference>
<dbReference type="EMBL" id="CAJPDQ010000011">
    <property type="protein sequence ID" value="CAF9916538.1"/>
    <property type="molecule type" value="Genomic_DNA"/>
</dbReference>
<dbReference type="InterPro" id="IPR036026">
    <property type="entry name" value="Seven-hairpin_glycosidases"/>
</dbReference>
<evidence type="ECO:0000313" key="13">
    <source>
        <dbReference type="EMBL" id="CAF9916538.1"/>
    </source>
</evidence>
<dbReference type="Pfam" id="PF01532">
    <property type="entry name" value="Glyco_hydro_47"/>
    <property type="match status" value="1"/>
</dbReference>
<accession>A0A8H3IFE4</accession>
<dbReference type="PRINTS" id="PR00747">
    <property type="entry name" value="GLYHDRLASE47"/>
</dbReference>
<evidence type="ECO:0000313" key="14">
    <source>
        <dbReference type="Proteomes" id="UP000664169"/>
    </source>
</evidence>
<proteinExistence type="inferred from homology"/>
<dbReference type="GO" id="GO:0005509">
    <property type="term" value="F:calcium ion binding"/>
    <property type="evidence" value="ECO:0007669"/>
    <property type="project" value="InterPro"/>
</dbReference>
<dbReference type="GO" id="GO:0016020">
    <property type="term" value="C:membrane"/>
    <property type="evidence" value="ECO:0007669"/>
    <property type="project" value="InterPro"/>
</dbReference>
<dbReference type="PANTHER" id="PTHR11742">
    <property type="entry name" value="MANNOSYL-OLIGOSACCHARIDE ALPHA-1,2-MANNOSIDASE-RELATED"/>
    <property type="match status" value="1"/>
</dbReference>
<dbReference type="EC" id="3.2.1.-" evidence="11"/>
<keyword evidence="7 10" id="KW-1015">Disulfide bond</keyword>
<comment type="catalytic activity">
    <reaction evidence="9">
        <text>N(4)-(alpha-D-Man-(1-&gt;2)-alpha-D-Man-(1-&gt;2)-alpha-D-Man-(1-&gt;3)-[alpha-D-Man-(1-&gt;2)-alpha-D-Man-(1-&gt;3)-[alpha-D-Man-(1-&gt;2)-alpha-D-Man-(1-&gt;6)]-alpha-D-Man-(1-&gt;6)]-beta-D-Man-(1-&gt;4)-beta-D-GlcNAc-(1-&gt;4)-beta-D-GlcNAc)-L-asparaginyl-[protein] (N-glucan mannose isomer 9A1,2,3B1,2,3) + 4 H2O = N(4)-(alpha-D-Man-(1-&gt;3)-[alpha-D-Man-(1-&gt;3)-[alpha-D-Man-(1-&gt;6)]-alpha-D-Man-(1-&gt;6)]-beta-D-Man-(1-&gt;4)-beta-D-GlcNAc-(1-&gt;4)-beta-D-GlcNAc)-L-asparaginyl-[protein] (N-glucan mannose isomer 5A1,2) + 4 beta-D-mannose</text>
        <dbReference type="Rhea" id="RHEA:56008"/>
        <dbReference type="Rhea" id="RHEA-COMP:14356"/>
        <dbReference type="Rhea" id="RHEA-COMP:14367"/>
        <dbReference type="ChEBI" id="CHEBI:15377"/>
        <dbReference type="ChEBI" id="CHEBI:28563"/>
        <dbReference type="ChEBI" id="CHEBI:59087"/>
        <dbReference type="ChEBI" id="CHEBI:139493"/>
        <dbReference type="EC" id="3.2.1.113"/>
    </reaction>
</comment>
<feature type="compositionally biased region" description="Basic and acidic residues" evidence="12">
    <location>
        <begin position="916"/>
        <end position="942"/>
    </location>
</feature>
<dbReference type="Gene3D" id="3.40.50.1820">
    <property type="entry name" value="alpha/beta hydrolase"/>
    <property type="match status" value="1"/>
</dbReference>
<dbReference type="GO" id="GO:0036503">
    <property type="term" value="P:ERAD pathway"/>
    <property type="evidence" value="ECO:0007669"/>
    <property type="project" value="UniProtKB-ARBA"/>
</dbReference>
<feature type="region of interest" description="Disordered" evidence="12">
    <location>
        <begin position="883"/>
        <end position="904"/>
    </location>
</feature>
<dbReference type="SUPFAM" id="SSF53474">
    <property type="entry name" value="alpha/beta-Hydrolases"/>
    <property type="match status" value="1"/>
</dbReference>
<dbReference type="InterPro" id="IPR012341">
    <property type="entry name" value="6hp_glycosidase-like_sf"/>
</dbReference>
<evidence type="ECO:0000256" key="4">
    <source>
        <dbReference type="ARBA" id="ARBA00022723"/>
    </source>
</evidence>
<evidence type="ECO:0000256" key="10">
    <source>
        <dbReference type="PIRSR" id="PIRSR601382-3"/>
    </source>
</evidence>